<dbReference type="InterPro" id="IPR032790">
    <property type="entry name" value="GDE_C"/>
</dbReference>
<feature type="domain" description="Glycogen debranching enzyme C-terminal" evidence="1">
    <location>
        <begin position="282"/>
        <end position="658"/>
    </location>
</feature>
<dbReference type="GO" id="GO:0004135">
    <property type="term" value="F:amylo-alpha-1,6-glucosidase activity"/>
    <property type="evidence" value="ECO:0007669"/>
    <property type="project" value="InterPro"/>
</dbReference>
<dbReference type="Proteomes" id="UP000649753">
    <property type="component" value="Unassembled WGS sequence"/>
</dbReference>
<evidence type="ECO:0000259" key="2">
    <source>
        <dbReference type="Pfam" id="PF12439"/>
    </source>
</evidence>
<proteinExistence type="predicted"/>
<dbReference type="Pfam" id="PF12439">
    <property type="entry name" value="GDE_N"/>
    <property type="match status" value="1"/>
</dbReference>
<dbReference type="SUPFAM" id="SSF48208">
    <property type="entry name" value="Six-hairpin glycosidases"/>
    <property type="match status" value="1"/>
</dbReference>
<dbReference type="AlphaFoldDB" id="A0A927R3N8"/>
<dbReference type="InterPro" id="IPR024742">
    <property type="entry name" value="Glycogen_debranch_N"/>
</dbReference>
<evidence type="ECO:0000259" key="1">
    <source>
        <dbReference type="Pfam" id="PF06202"/>
    </source>
</evidence>
<evidence type="ECO:0000313" key="4">
    <source>
        <dbReference type="Proteomes" id="UP000649753"/>
    </source>
</evidence>
<protein>
    <submittedName>
        <fullName evidence="3">Glycogen debranching enzyme</fullName>
    </submittedName>
</protein>
<dbReference type="InterPro" id="IPR008928">
    <property type="entry name" value="6-hairpin_glycosidase_sf"/>
</dbReference>
<keyword evidence="4" id="KW-1185">Reference proteome</keyword>
<reference evidence="3" key="1">
    <citation type="submission" date="2020-10" db="EMBL/GenBank/DDBJ databases">
        <title>Sequencing the genomes of 1000 actinobacteria strains.</title>
        <authorList>
            <person name="Klenk H.-P."/>
        </authorList>
    </citation>
    <scope>NUCLEOTIDE SEQUENCE</scope>
    <source>
        <strain evidence="3">DSM 46832</strain>
    </source>
</reference>
<organism evidence="3 4">
    <name type="scientific">Plantactinospora soyae</name>
    <dbReference type="NCBI Taxonomy" id="1544732"/>
    <lineage>
        <taxon>Bacteria</taxon>
        <taxon>Bacillati</taxon>
        <taxon>Actinomycetota</taxon>
        <taxon>Actinomycetes</taxon>
        <taxon>Micromonosporales</taxon>
        <taxon>Micromonosporaceae</taxon>
        <taxon>Plantactinospora</taxon>
    </lineage>
</organism>
<feature type="domain" description="Glycogen debranching enzyme bacterial and archaeal type N-terminal" evidence="2">
    <location>
        <begin position="23"/>
        <end position="229"/>
    </location>
</feature>
<comment type="caution">
    <text evidence="3">The sequence shown here is derived from an EMBL/GenBank/DDBJ whole genome shotgun (WGS) entry which is preliminary data.</text>
</comment>
<accession>A0A927R3N8</accession>
<dbReference type="PANTHER" id="PTHR10569">
    <property type="entry name" value="GLYCOGEN DEBRANCHING ENZYME"/>
    <property type="match status" value="1"/>
</dbReference>
<evidence type="ECO:0000313" key="3">
    <source>
        <dbReference type="EMBL" id="MBE1492013.1"/>
    </source>
</evidence>
<gene>
    <name evidence="3" type="ORF">H4W31_007651</name>
</gene>
<dbReference type="InterPro" id="IPR012341">
    <property type="entry name" value="6hp_glycosidase-like_sf"/>
</dbReference>
<dbReference type="PANTHER" id="PTHR10569:SF2">
    <property type="entry name" value="GLYCOGEN DEBRANCHING ENZYME"/>
    <property type="match status" value="1"/>
</dbReference>
<dbReference type="GO" id="GO:0004134">
    <property type="term" value="F:4-alpha-glucanotransferase activity"/>
    <property type="evidence" value="ECO:0007669"/>
    <property type="project" value="InterPro"/>
</dbReference>
<dbReference type="GO" id="GO:0005980">
    <property type="term" value="P:glycogen catabolic process"/>
    <property type="evidence" value="ECO:0007669"/>
    <property type="project" value="InterPro"/>
</dbReference>
<dbReference type="Gene3D" id="1.50.10.10">
    <property type="match status" value="1"/>
</dbReference>
<dbReference type="Pfam" id="PF06202">
    <property type="entry name" value="GDE_C"/>
    <property type="match status" value="1"/>
</dbReference>
<dbReference type="InterPro" id="IPR010401">
    <property type="entry name" value="AGL/Gdb1"/>
</dbReference>
<dbReference type="EMBL" id="JADBEB010000001">
    <property type="protein sequence ID" value="MBE1492013.1"/>
    <property type="molecule type" value="Genomic_DNA"/>
</dbReference>
<sequence length="662" mass="70515">MGAMLPIEFGPRVCGHLESGVDREWLVPDGLGGYAMGTVSGLRTRRYHGLLVIAGETPAARRLGLVSLDPELILPSGATVRLGAHEWRSGDVDPRGFELLERFDLVDGLPRWRWRIGDLVLERDLALVHGRSALAVRHRLVSGGPARLGLAAVVTWRDGHGERGAAGPPPQVEPAAGGAVVEDAFRLAGPDWAPQGQWWHGVYHRQEAARGLTPEEDLWYAGRFTGALDRPGDSVSVLAWAGDLADEPPPADELIEAARRRNRRVVAAGKPTDEVAATLTLAADAFVVRTSAGPDVVAGYPWFGAWSRDTMIAYEGLFLSTGRADEGRDLLRAYAGALSDGMLANTADTGRPEYNTTDGTLWFLHAVARHVAVAEDTDLGAELLPALRAVLLGHLRTDPRAAAGGGTAAFRGARYGIGVDPADGLLTQGCAGEALTWMDARVDGEPVTQRAGKPVEVNALWINGLAAVAELADLLGQDAGPLPAARDRARAAFRRRFPAPAGWLYDVVDAPPPVYPRGAAARHDDDLLRPNQLLAWSLPHAPLDPDPATLRRLADALLTPLGPRSLAPGSPGYVERHRGGPAERDSGYHQGTVWPWLIGPYADACRRAGLPTDETFAGLTAHLSEFGLGSVSETADAAAPHDGTGTPFQAWSVAELLRVRPS</sequence>
<name>A0A927R3N8_9ACTN</name>